<dbReference type="OrthoDB" id="9797989at2"/>
<dbReference type="RefSeq" id="WP_143533956.1">
    <property type="nucleotide sequence ID" value="NZ_CP007514.1"/>
</dbReference>
<dbReference type="Gene3D" id="3.40.630.30">
    <property type="match status" value="1"/>
</dbReference>
<evidence type="ECO:0008006" key="4">
    <source>
        <dbReference type="Google" id="ProtNLM"/>
    </source>
</evidence>
<dbReference type="Proteomes" id="UP001281130">
    <property type="component" value="Unassembled WGS sequence"/>
</dbReference>
<name>A0A023X3E8_RUBRA</name>
<evidence type="ECO:0000313" key="2">
    <source>
        <dbReference type="EMBL" id="MDX5894408.1"/>
    </source>
</evidence>
<evidence type="ECO:0000313" key="1">
    <source>
        <dbReference type="EMBL" id="AHY47002.1"/>
    </source>
</evidence>
<organism evidence="1 3">
    <name type="scientific">Rubrobacter radiotolerans</name>
    <name type="common">Arthrobacter radiotolerans</name>
    <dbReference type="NCBI Taxonomy" id="42256"/>
    <lineage>
        <taxon>Bacteria</taxon>
        <taxon>Bacillati</taxon>
        <taxon>Actinomycetota</taxon>
        <taxon>Rubrobacteria</taxon>
        <taxon>Rubrobacterales</taxon>
        <taxon>Rubrobacteraceae</taxon>
        <taxon>Rubrobacter</taxon>
    </lineage>
</organism>
<reference evidence="1 3" key="1">
    <citation type="submission" date="2014-03" db="EMBL/GenBank/DDBJ databases">
        <title>Complete genome sequence of the Radio-Resistant Rubrobacter radiotolerans RSPS-4.</title>
        <authorList>
            <person name="Egas C.C."/>
            <person name="Barroso C.C."/>
            <person name="Froufe H.J.C."/>
            <person name="Pacheco J.J."/>
            <person name="Albuquerque L.L."/>
            <person name="da Costa M.M.S."/>
        </authorList>
    </citation>
    <scope>NUCLEOTIDE SEQUENCE [LARGE SCALE GENOMIC DNA]</scope>
    <source>
        <strain evidence="1 3">RSPS-4</strain>
    </source>
</reference>
<dbReference type="EMBL" id="CP007514">
    <property type="protein sequence ID" value="AHY47002.1"/>
    <property type="molecule type" value="Genomic_DNA"/>
</dbReference>
<keyword evidence="3" id="KW-1185">Reference proteome</keyword>
<dbReference type="SUPFAM" id="SSF55729">
    <property type="entry name" value="Acyl-CoA N-acyltransferases (Nat)"/>
    <property type="match status" value="1"/>
</dbReference>
<dbReference type="AlphaFoldDB" id="A0A023X3E8"/>
<sequence length="231" mass="25845">MKTEYIAMNGISARLERIQKKVREDGIGSIAKIAAERVRDEVSLDETHVWYELRLDRDFPVREMPENTELVRAAESQADLLSELDTVSPETARERMRAGHDLWLSLLGGELAFACWIFNGSAPVLAAPGGWMELPPEIVCLEDSIASTTVRGRGIGPATWSQIALQARESGIESIITKIRDFNVPPRKSVVKVGFEEIVTSRYRRKGLMRYASVKSGEGRAAEWITDQLML</sequence>
<dbReference type="InterPro" id="IPR016181">
    <property type="entry name" value="Acyl_CoA_acyltransferase"/>
</dbReference>
<accession>A0A023X3E8</accession>
<dbReference type="Proteomes" id="UP000025229">
    <property type="component" value="Chromosome"/>
</dbReference>
<gene>
    <name evidence="1" type="ORF">RradSPS_1719</name>
    <name evidence="2" type="ORF">SIL72_10260</name>
</gene>
<reference evidence="2" key="2">
    <citation type="submission" date="2023-11" db="EMBL/GenBank/DDBJ databases">
        <title>MicrobeMod: A computational toolkit for identifying prokaryotic methylation and restriction-modification with nanopore sequencing.</title>
        <authorList>
            <person name="Crits-Christoph A."/>
            <person name="Kang S.C."/>
            <person name="Lee H."/>
            <person name="Ostrov N."/>
        </authorList>
    </citation>
    <scope>NUCLEOTIDE SEQUENCE</scope>
    <source>
        <strain evidence="2">ATCC 51242</strain>
    </source>
</reference>
<protein>
    <recommendedName>
        <fullName evidence="4">N-acetyltransferase domain-containing protein</fullName>
    </recommendedName>
</protein>
<dbReference type="KEGG" id="rrd:RradSPS_1719"/>
<proteinExistence type="predicted"/>
<evidence type="ECO:0000313" key="3">
    <source>
        <dbReference type="Proteomes" id="UP000025229"/>
    </source>
</evidence>
<dbReference type="HOGENOM" id="CLU_1199065_0_0_11"/>
<dbReference type="EMBL" id="JAWXXX010000001">
    <property type="protein sequence ID" value="MDX5894408.1"/>
    <property type="molecule type" value="Genomic_DNA"/>
</dbReference>